<dbReference type="Pfam" id="PF01471">
    <property type="entry name" value="PG_binding_1"/>
    <property type="match status" value="2"/>
</dbReference>
<evidence type="ECO:0000256" key="3">
    <source>
        <dbReference type="ARBA" id="ARBA00022801"/>
    </source>
</evidence>
<feature type="domain" description="NlpC/P60" evidence="5">
    <location>
        <begin position="217"/>
        <end position="335"/>
    </location>
</feature>
<protein>
    <submittedName>
        <fullName evidence="6">C40 family peptidase</fullName>
    </submittedName>
</protein>
<dbReference type="InterPro" id="IPR000064">
    <property type="entry name" value="NLP_P60_dom"/>
</dbReference>
<dbReference type="EMBL" id="JACOOL010000006">
    <property type="protein sequence ID" value="MBC5637024.1"/>
    <property type="molecule type" value="Genomic_DNA"/>
</dbReference>
<dbReference type="InterPro" id="IPR051202">
    <property type="entry name" value="Peptidase_C40"/>
</dbReference>
<evidence type="ECO:0000259" key="5">
    <source>
        <dbReference type="PROSITE" id="PS51935"/>
    </source>
</evidence>
<dbReference type="PANTHER" id="PTHR47053">
    <property type="entry name" value="MUREIN DD-ENDOPEPTIDASE MEPH-RELATED"/>
    <property type="match status" value="1"/>
</dbReference>
<proteinExistence type="inferred from homology"/>
<evidence type="ECO:0000256" key="1">
    <source>
        <dbReference type="ARBA" id="ARBA00007074"/>
    </source>
</evidence>
<comment type="caution">
    <text evidence="6">The sequence shown here is derived from an EMBL/GenBank/DDBJ whole genome shotgun (WGS) entry which is preliminary data.</text>
</comment>
<reference evidence="6" key="1">
    <citation type="submission" date="2020-08" db="EMBL/GenBank/DDBJ databases">
        <title>Genome public.</title>
        <authorList>
            <person name="Liu C."/>
            <person name="Sun Q."/>
        </authorList>
    </citation>
    <scope>NUCLEOTIDE SEQUENCE</scope>
    <source>
        <strain evidence="6">BX22</strain>
    </source>
</reference>
<dbReference type="RefSeq" id="WP_186869741.1">
    <property type="nucleotide sequence ID" value="NZ_JACOOL010000006.1"/>
</dbReference>
<dbReference type="InterPro" id="IPR036365">
    <property type="entry name" value="PGBD-like_sf"/>
</dbReference>
<evidence type="ECO:0000313" key="6">
    <source>
        <dbReference type="EMBL" id="MBC5637024.1"/>
    </source>
</evidence>
<dbReference type="GO" id="GO:0006508">
    <property type="term" value="P:proteolysis"/>
    <property type="evidence" value="ECO:0007669"/>
    <property type="project" value="UniProtKB-KW"/>
</dbReference>
<dbReference type="Pfam" id="PF00877">
    <property type="entry name" value="NLPC_P60"/>
    <property type="match status" value="1"/>
</dbReference>
<evidence type="ECO:0000256" key="2">
    <source>
        <dbReference type="ARBA" id="ARBA00022670"/>
    </source>
</evidence>
<keyword evidence="2" id="KW-0645">Protease</keyword>
<dbReference type="AlphaFoldDB" id="A0A923RI76"/>
<organism evidence="6 7">
    <name type="scientific">Ornithinibacillus hominis</name>
    <dbReference type="NCBI Taxonomy" id="2763055"/>
    <lineage>
        <taxon>Bacteria</taxon>
        <taxon>Bacillati</taxon>
        <taxon>Bacillota</taxon>
        <taxon>Bacilli</taxon>
        <taxon>Bacillales</taxon>
        <taxon>Bacillaceae</taxon>
        <taxon>Ornithinibacillus</taxon>
    </lineage>
</organism>
<dbReference type="Gene3D" id="1.10.101.10">
    <property type="entry name" value="PGBD-like superfamily/PGBD"/>
    <property type="match status" value="2"/>
</dbReference>
<accession>A0A923RI76</accession>
<evidence type="ECO:0000256" key="4">
    <source>
        <dbReference type="ARBA" id="ARBA00022807"/>
    </source>
</evidence>
<dbReference type="SUPFAM" id="SSF47090">
    <property type="entry name" value="PGBD-like"/>
    <property type="match status" value="2"/>
</dbReference>
<keyword evidence="7" id="KW-1185">Reference proteome</keyword>
<dbReference type="PANTHER" id="PTHR47053:SF1">
    <property type="entry name" value="MUREIN DD-ENDOPEPTIDASE MEPH-RELATED"/>
    <property type="match status" value="1"/>
</dbReference>
<dbReference type="PROSITE" id="PS51935">
    <property type="entry name" value="NLPC_P60"/>
    <property type="match status" value="1"/>
</dbReference>
<gene>
    <name evidence="6" type="ORF">H8S33_09420</name>
</gene>
<evidence type="ECO:0000313" key="7">
    <source>
        <dbReference type="Proteomes" id="UP000637359"/>
    </source>
</evidence>
<dbReference type="SUPFAM" id="SSF54001">
    <property type="entry name" value="Cysteine proteinases"/>
    <property type="match status" value="1"/>
</dbReference>
<sequence>MLNGTVENLAKNTLLYSFVLSQPFALYAGAYPIIGNKTLLEANQLEYGDHGEAVRILQYKLNELSYYDDKVDGDLGILTEHAIKKFQRDHNITITGQADKETIIALIEVDIERHIKRLEKLSDKVYPGLHSEDVKIIQESLQYFGYYEGEIDGMYGPLTKQAIEIAEEKHDIDFLDEAPQESLQTMYNQERQQATISNSSTEAETKSNTKVKNVTAPANYTSIIQAAQDHIGTPYVWGGSSPGGFDCSGFLQYIYSVNGVTIPRTVSDIWNFATPVNSLSVGDIVFFETYKPGPSHAGIYIGNNQFIHASLEGVEVSNMDESYWQTRYLGAKRIDG</sequence>
<dbReference type="GO" id="GO:0008234">
    <property type="term" value="F:cysteine-type peptidase activity"/>
    <property type="evidence" value="ECO:0007669"/>
    <property type="project" value="UniProtKB-KW"/>
</dbReference>
<keyword evidence="3" id="KW-0378">Hydrolase</keyword>
<dbReference type="InterPro" id="IPR038765">
    <property type="entry name" value="Papain-like_cys_pep_sf"/>
</dbReference>
<dbReference type="InterPro" id="IPR036366">
    <property type="entry name" value="PGBDSf"/>
</dbReference>
<dbReference type="Proteomes" id="UP000637359">
    <property type="component" value="Unassembled WGS sequence"/>
</dbReference>
<keyword evidence="4" id="KW-0788">Thiol protease</keyword>
<name>A0A923RI76_9BACI</name>
<comment type="similarity">
    <text evidence="1">Belongs to the peptidase C40 family.</text>
</comment>
<dbReference type="Gene3D" id="3.90.1720.10">
    <property type="entry name" value="endopeptidase domain like (from Nostoc punctiforme)"/>
    <property type="match status" value="1"/>
</dbReference>
<dbReference type="InterPro" id="IPR002477">
    <property type="entry name" value="Peptidoglycan-bd-like"/>
</dbReference>